<dbReference type="GO" id="GO:0005778">
    <property type="term" value="C:peroxisomal membrane"/>
    <property type="evidence" value="ECO:0007669"/>
    <property type="project" value="TreeGrafter"/>
</dbReference>
<dbReference type="Gene3D" id="1.25.40.10">
    <property type="entry name" value="Tetratricopeptide repeat domain"/>
    <property type="match status" value="1"/>
</dbReference>
<dbReference type="VEuPathDB" id="FungiDB:LELG_05433"/>
<evidence type="ECO:0000256" key="9">
    <source>
        <dbReference type="PIRNR" id="PIRNR008835"/>
    </source>
</evidence>
<name>A5E744_LODEL</name>
<evidence type="ECO:0000256" key="8">
    <source>
        <dbReference type="ARBA" id="ARBA00023136"/>
    </source>
</evidence>
<dbReference type="GO" id="GO:0005741">
    <property type="term" value="C:mitochondrial outer membrane"/>
    <property type="evidence" value="ECO:0007669"/>
    <property type="project" value="UniProtKB-SubCell"/>
</dbReference>
<dbReference type="InterPro" id="IPR028058">
    <property type="entry name" value="Fis1_TPR_N"/>
</dbReference>
<dbReference type="PIRSF" id="PIRSF008835">
    <property type="entry name" value="TPR_repeat_11_Fis1"/>
    <property type="match status" value="1"/>
</dbReference>
<keyword evidence="4 10" id="KW-0812">Transmembrane</keyword>
<comment type="domain">
    <text evidence="9">The C-terminus is required for mitochondrial localization, while the N-terminus is necessary for mitochondrial fission.</text>
</comment>
<keyword evidence="7 9" id="KW-0496">Mitochondrion</keyword>
<dbReference type="InterPro" id="IPR016543">
    <property type="entry name" value="Fis1"/>
</dbReference>
<dbReference type="OrthoDB" id="421154at2759"/>
<dbReference type="GO" id="GO:0000422">
    <property type="term" value="P:autophagy of mitochondrion"/>
    <property type="evidence" value="ECO:0007669"/>
    <property type="project" value="TreeGrafter"/>
</dbReference>
<dbReference type="OMA" id="QFNYAWG"/>
<dbReference type="PANTHER" id="PTHR13247:SF0">
    <property type="entry name" value="MITOCHONDRIAL FISSION 1 PROTEIN"/>
    <property type="match status" value="1"/>
</dbReference>
<reference evidence="11 12" key="1">
    <citation type="journal article" date="2009" name="Nature">
        <title>Evolution of pathogenicity and sexual reproduction in eight Candida genomes.</title>
        <authorList>
            <person name="Butler G."/>
            <person name="Rasmussen M.D."/>
            <person name="Lin M.F."/>
            <person name="Santos M.A."/>
            <person name="Sakthikumar S."/>
            <person name="Munro C.A."/>
            <person name="Rheinbay E."/>
            <person name="Grabherr M."/>
            <person name="Forche A."/>
            <person name="Reedy J.L."/>
            <person name="Agrafioti I."/>
            <person name="Arnaud M.B."/>
            <person name="Bates S."/>
            <person name="Brown A.J."/>
            <person name="Brunke S."/>
            <person name="Costanzo M.C."/>
            <person name="Fitzpatrick D.A."/>
            <person name="de Groot P.W."/>
            <person name="Harris D."/>
            <person name="Hoyer L.L."/>
            <person name="Hube B."/>
            <person name="Klis F.M."/>
            <person name="Kodira C."/>
            <person name="Lennard N."/>
            <person name="Logue M.E."/>
            <person name="Martin R."/>
            <person name="Neiman A.M."/>
            <person name="Nikolaou E."/>
            <person name="Quail M.A."/>
            <person name="Quinn J."/>
            <person name="Santos M.C."/>
            <person name="Schmitzberger F.F."/>
            <person name="Sherlock G."/>
            <person name="Shah P."/>
            <person name="Silverstein K.A."/>
            <person name="Skrzypek M.S."/>
            <person name="Soll D."/>
            <person name="Staggs R."/>
            <person name="Stansfield I."/>
            <person name="Stumpf M.P."/>
            <person name="Sudbery P.E."/>
            <person name="Srikantha T."/>
            <person name="Zeng Q."/>
            <person name="Berman J."/>
            <person name="Berriman M."/>
            <person name="Heitman J."/>
            <person name="Gow N.A."/>
            <person name="Lorenz M.C."/>
            <person name="Birren B.W."/>
            <person name="Kellis M."/>
            <person name="Cuomo C.A."/>
        </authorList>
    </citation>
    <scope>NUCLEOTIDE SEQUENCE [LARGE SCALE GENOMIC DNA]</scope>
    <source>
        <strain evidence="12">ATCC 11503 / BCRC 21390 / CBS 2605 / JCM 1781 / NBRC 1676 / NRRL YB-4239</strain>
    </source>
</reference>
<evidence type="ECO:0000313" key="11">
    <source>
        <dbReference type="EMBL" id="EDK47252.1"/>
    </source>
</evidence>
<dbReference type="PANTHER" id="PTHR13247">
    <property type="entry name" value="TETRATRICOPEPTIDE REPEAT PROTEIN 11 TPR REPEAT PROTEIN 11"/>
    <property type="match status" value="1"/>
</dbReference>
<dbReference type="HOGENOM" id="CLU_104368_2_0_1"/>
<comment type="function">
    <text evidence="9">Has a role in mitochondrial fission.</text>
</comment>
<keyword evidence="6 10" id="KW-1133">Transmembrane helix</keyword>
<evidence type="ECO:0000256" key="2">
    <source>
        <dbReference type="ARBA" id="ARBA00008937"/>
    </source>
</evidence>
<protein>
    <recommendedName>
        <fullName evidence="3 9">Mitochondrial fission 1 protein</fullName>
    </recommendedName>
</protein>
<proteinExistence type="inferred from homology"/>
<dbReference type="CDD" id="cd12212">
    <property type="entry name" value="Fis1"/>
    <property type="match status" value="1"/>
</dbReference>
<dbReference type="InterPro" id="IPR028061">
    <property type="entry name" value="Fis1_TPR_C"/>
</dbReference>
<dbReference type="InParanoid" id="A5E744"/>
<dbReference type="eggNOG" id="KOG3364">
    <property type="taxonomic scope" value="Eukaryota"/>
</dbReference>
<accession>A5E744</accession>
<dbReference type="GeneID" id="5230467"/>
<dbReference type="GO" id="GO:0000266">
    <property type="term" value="P:mitochondrial fission"/>
    <property type="evidence" value="ECO:0007669"/>
    <property type="project" value="UniProtKB-UniRule"/>
</dbReference>
<keyword evidence="5 9" id="KW-1000">Mitochondrion outer membrane</keyword>
<dbReference type="Pfam" id="PF14852">
    <property type="entry name" value="Fis1_TPR_N"/>
    <property type="match status" value="1"/>
</dbReference>
<evidence type="ECO:0000256" key="1">
    <source>
        <dbReference type="ARBA" id="ARBA00004572"/>
    </source>
</evidence>
<gene>
    <name evidence="11" type="ORF">LELG_05433</name>
</gene>
<evidence type="ECO:0000313" key="12">
    <source>
        <dbReference type="Proteomes" id="UP000001996"/>
    </source>
</evidence>
<dbReference type="InterPro" id="IPR011990">
    <property type="entry name" value="TPR-like_helical_dom_sf"/>
</dbReference>
<dbReference type="KEGG" id="lel:PVL30_004973"/>
<keyword evidence="8 9" id="KW-0472">Membrane</keyword>
<evidence type="ECO:0000256" key="4">
    <source>
        <dbReference type="ARBA" id="ARBA00022692"/>
    </source>
</evidence>
<evidence type="ECO:0000256" key="10">
    <source>
        <dbReference type="SAM" id="Phobius"/>
    </source>
</evidence>
<dbReference type="SUPFAM" id="SSF48452">
    <property type="entry name" value="TPR-like"/>
    <property type="match status" value="1"/>
</dbReference>
<dbReference type="InterPro" id="IPR033745">
    <property type="entry name" value="Fis1_cytosol"/>
</dbReference>
<dbReference type="Proteomes" id="UP000001996">
    <property type="component" value="Unassembled WGS sequence"/>
</dbReference>
<dbReference type="FunCoup" id="A5E744">
    <property type="interactions" value="672"/>
</dbReference>
<dbReference type="GO" id="GO:0016559">
    <property type="term" value="P:peroxisome fission"/>
    <property type="evidence" value="ECO:0007669"/>
    <property type="project" value="EnsemblFungi"/>
</dbReference>
<dbReference type="EMBL" id="CH981533">
    <property type="protein sequence ID" value="EDK47252.1"/>
    <property type="molecule type" value="Genomic_DNA"/>
</dbReference>
<dbReference type="AlphaFoldDB" id="A5E744"/>
<sequence>MIFNRTGYPALAEVKEPLSSEELRVLRDQLDSEKPNPTAQSQFNYAWGLLKSNSLRHQEQGIHILEILYRSEPSMRRESLYYLSLGNFKTGNYTDAKRYIQTLLKSEPNNEQAQQLLESIEDQITKDGLIGIGVAGGILAVGVGIVGALVRKNRR</sequence>
<evidence type="ECO:0000256" key="6">
    <source>
        <dbReference type="ARBA" id="ARBA00022989"/>
    </source>
</evidence>
<comment type="subcellular location">
    <subcellularLocation>
        <location evidence="1">Mitochondrion outer membrane</location>
        <topology evidence="1">Single-pass membrane protein</topology>
    </subcellularLocation>
</comment>
<comment type="similarity">
    <text evidence="2 9">Belongs to the FIS1 family.</text>
</comment>
<evidence type="ECO:0000256" key="5">
    <source>
        <dbReference type="ARBA" id="ARBA00022787"/>
    </source>
</evidence>
<evidence type="ECO:0000256" key="7">
    <source>
        <dbReference type="ARBA" id="ARBA00023128"/>
    </source>
</evidence>
<evidence type="ECO:0000256" key="3">
    <source>
        <dbReference type="ARBA" id="ARBA00014314"/>
    </source>
</evidence>
<dbReference type="Pfam" id="PF14853">
    <property type="entry name" value="Fis1_TPR_C"/>
    <property type="match status" value="1"/>
</dbReference>
<dbReference type="GO" id="GO:0090141">
    <property type="term" value="P:positive regulation of mitochondrial fission"/>
    <property type="evidence" value="ECO:0007669"/>
    <property type="project" value="EnsemblFungi"/>
</dbReference>
<dbReference type="STRING" id="379508.A5E744"/>
<keyword evidence="12" id="KW-1185">Reference proteome</keyword>
<organism evidence="11 12">
    <name type="scientific">Lodderomyces elongisporus (strain ATCC 11503 / CBS 2605 / JCM 1781 / NBRC 1676 / NRRL YB-4239)</name>
    <name type="common">Yeast</name>
    <name type="synonym">Saccharomyces elongisporus</name>
    <dbReference type="NCBI Taxonomy" id="379508"/>
    <lineage>
        <taxon>Eukaryota</taxon>
        <taxon>Fungi</taxon>
        <taxon>Dikarya</taxon>
        <taxon>Ascomycota</taxon>
        <taxon>Saccharomycotina</taxon>
        <taxon>Pichiomycetes</taxon>
        <taxon>Debaryomycetaceae</taxon>
        <taxon>Candida/Lodderomyces clade</taxon>
        <taxon>Lodderomyces</taxon>
    </lineage>
</organism>
<feature type="transmembrane region" description="Helical" evidence="10">
    <location>
        <begin position="129"/>
        <end position="150"/>
    </location>
</feature>